<feature type="compositionally biased region" description="Basic and acidic residues" evidence="1">
    <location>
        <begin position="211"/>
        <end position="222"/>
    </location>
</feature>
<evidence type="ECO:0000313" key="2">
    <source>
        <dbReference type="EMBL" id="NYH93886.1"/>
    </source>
</evidence>
<feature type="compositionally biased region" description="Acidic residues" evidence="1">
    <location>
        <begin position="223"/>
        <end position="234"/>
    </location>
</feature>
<gene>
    <name evidence="2" type="ORF">FHS75_000191</name>
</gene>
<organism evidence="2 3">
    <name type="scientific">Novosphingobium marinum</name>
    <dbReference type="NCBI Taxonomy" id="1514948"/>
    <lineage>
        <taxon>Bacteria</taxon>
        <taxon>Pseudomonadati</taxon>
        <taxon>Pseudomonadota</taxon>
        <taxon>Alphaproteobacteria</taxon>
        <taxon>Sphingomonadales</taxon>
        <taxon>Sphingomonadaceae</taxon>
        <taxon>Novosphingobium</taxon>
    </lineage>
</organism>
<evidence type="ECO:0000313" key="3">
    <source>
        <dbReference type="Proteomes" id="UP000522081"/>
    </source>
</evidence>
<proteinExistence type="predicted"/>
<feature type="region of interest" description="Disordered" evidence="1">
    <location>
        <begin position="1"/>
        <end position="49"/>
    </location>
</feature>
<name>A0A7Y9XVJ8_9SPHN</name>
<accession>A0A7Y9XVJ8</accession>
<sequence length="234" mass="26493">MTDQSRLPVPVPADAISAEAIPSEADPPEKRRRGTLPDFDPVPRQTSRHDGWTAERQRAFIAALADTGSVKAAAHAVGKAAEGAYLLRRHPQGRGFRKAWEAALAIGVQRLEDVAMERALNGVEVPVYHFGAVVGTRRVYNDRLLMFMLRNRAPRRFAADSLHNADAATRSHLARLKREWRREWEEEQAARDEAEYEEVFASIDAKLDRMRQRHLEAQAAEREQDDDNPEQDQP</sequence>
<dbReference type="EMBL" id="JACBZF010000001">
    <property type="protein sequence ID" value="NYH93886.1"/>
    <property type="molecule type" value="Genomic_DNA"/>
</dbReference>
<dbReference type="RefSeq" id="WP_179405852.1">
    <property type="nucleotide sequence ID" value="NZ_BMGF01000001.1"/>
</dbReference>
<feature type="region of interest" description="Disordered" evidence="1">
    <location>
        <begin position="211"/>
        <end position="234"/>
    </location>
</feature>
<dbReference type="Proteomes" id="UP000522081">
    <property type="component" value="Unassembled WGS sequence"/>
</dbReference>
<reference evidence="2 3" key="1">
    <citation type="submission" date="2020-07" db="EMBL/GenBank/DDBJ databases">
        <title>Genomic Encyclopedia of Type Strains, Phase IV (KMG-IV): sequencing the most valuable type-strain genomes for metagenomic binning, comparative biology and taxonomic classification.</title>
        <authorList>
            <person name="Goeker M."/>
        </authorList>
    </citation>
    <scope>NUCLEOTIDE SEQUENCE [LARGE SCALE GENOMIC DNA]</scope>
    <source>
        <strain evidence="2 3">DSM 29043</strain>
    </source>
</reference>
<dbReference type="AlphaFoldDB" id="A0A7Y9XVJ8"/>
<keyword evidence="3" id="KW-1185">Reference proteome</keyword>
<evidence type="ECO:0008006" key="4">
    <source>
        <dbReference type="Google" id="ProtNLM"/>
    </source>
</evidence>
<comment type="caution">
    <text evidence="2">The sequence shown here is derived from an EMBL/GenBank/DDBJ whole genome shotgun (WGS) entry which is preliminary data.</text>
</comment>
<protein>
    <recommendedName>
        <fullName evidence="4">Terminase small subunit</fullName>
    </recommendedName>
</protein>
<evidence type="ECO:0000256" key="1">
    <source>
        <dbReference type="SAM" id="MobiDB-lite"/>
    </source>
</evidence>